<dbReference type="AlphaFoldDB" id="C0QLL3"/>
<dbReference type="EMBL" id="CP001087">
    <property type="protein sequence ID" value="ACN16317.1"/>
    <property type="molecule type" value="Genomic_DNA"/>
</dbReference>
<evidence type="ECO:0000256" key="1">
    <source>
        <dbReference type="SAM" id="SignalP"/>
    </source>
</evidence>
<dbReference type="SUPFAM" id="SSF63825">
    <property type="entry name" value="YWTD domain"/>
    <property type="match status" value="1"/>
</dbReference>
<feature type="chain" id="PRO_5002902249" description="Cell surface protein" evidence="1">
    <location>
        <begin position="28"/>
        <end position="301"/>
    </location>
</feature>
<dbReference type="KEGG" id="dat:HRM2_32380"/>
<dbReference type="eggNOG" id="COG3391">
    <property type="taxonomic scope" value="Bacteria"/>
</dbReference>
<dbReference type="HOGENOM" id="CLU_084986_0_0_7"/>
<name>C0QLL3_DESAH</name>
<sequence>MLRKMKILSVLMIVTMVAMLIPIAVCADIPGDDEGNLYSYRLAKVIQVPGRQGITTDGTYYYVSDSRALYKCDKNGNVALENKKPFKTFPKDAVCNHIGDIDYYNGELYIGAEEFKDGRGFNIQIAIFDAETLEYKRSIPFDEASGQIEVCAITVDPLRKVAWMADWCNGRYLYQYDLTTGTYIGKMHLQPVPQYQQGIYYYNYNLLITADDGDANYWEPDHMYRVNADPAATCGLVQLEKVFSEFTRTGEIEGLCVDPTTEQLLVLFNRGTKVVEGMPVGFYTGYTKEVHEVYIYDIVKP</sequence>
<proteinExistence type="predicted"/>
<keyword evidence="1" id="KW-0732">Signal</keyword>
<organism evidence="2 3">
    <name type="scientific">Desulforapulum autotrophicum (strain ATCC 43914 / DSM 3382 / VKM B-1955 / HRM2)</name>
    <name type="common">Desulfobacterium autotrophicum</name>
    <dbReference type="NCBI Taxonomy" id="177437"/>
    <lineage>
        <taxon>Bacteria</taxon>
        <taxon>Pseudomonadati</taxon>
        <taxon>Thermodesulfobacteriota</taxon>
        <taxon>Desulfobacteria</taxon>
        <taxon>Desulfobacterales</taxon>
        <taxon>Desulfobacteraceae</taxon>
        <taxon>Desulforapulum</taxon>
    </lineage>
</organism>
<reference evidence="2 3" key="1">
    <citation type="journal article" date="2009" name="Environ. Microbiol.">
        <title>Genome sequence of Desulfobacterium autotrophicum HRM2, a marine sulfate reducer oxidizing organic carbon completely to carbon dioxide.</title>
        <authorList>
            <person name="Strittmatter A.W."/>
            <person name="Liesegang H."/>
            <person name="Rabus R."/>
            <person name="Decker I."/>
            <person name="Amann J."/>
            <person name="Andres S."/>
            <person name="Henne A."/>
            <person name="Fricke W.F."/>
            <person name="Martinez-Arias R."/>
            <person name="Bartels D."/>
            <person name="Goesmann A."/>
            <person name="Krause L."/>
            <person name="Puehler A."/>
            <person name="Klenk H.P."/>
            <person name="Richter M."/>
            <person name="Schuler M."/>
            <person name="Gloeckner F.O."/>
            <person name="Meyerdierks A."/>
            <person name="Gottschalk G."/>
            <person name="Amann R."/>
        </authorList>
    </citation>
    <scope>NUCLEOTIDE SEQUENCE [LARGE SCALE GENOMIC DNA]</scope>
    <source>
        <strain evidence="3">ATCC 43914 / DSM 3382 / HRM2</strain>
    </source>
</reference>
<keyword evidence="3" id="KW-1185">Reference proteome</keyword>
<evidence type="ECO:0008006" key="4">
    <source>
        <dbReference type="Google" id="ProtNLM"/>
    </source>
</evidence>
<evidence type="ECO:0000313" key="2">
    <source>
        <dbReference type="EMBL" id="ACN16317.1"/>
    </source>
</evidence>
<dbReference type="RefSeq" id="WP_015905079.1">
    <property type="nucleotide sequence ID" value="NC_012108.1"/>
</dbReference>
<evidence type="ECO:0000313" key="3">
    <source>
        <dbReference type="Proteomes" id="UP000000442"/>
    </source>
</evidence>
<dbReference type="Proteomes" id="UP000000442">
    <property type="component" value="Chromosome"/>
</dbReference>
<gene>
    <name evidence="2" type="ordered locus">HRM2_32380</name>
</gene>
<accession>C0QLL3</accession>
<feature type="signal peptide" evidence="1">
    <location>
        <begin position="1"/>
        <end position="27"/>
    </location>
</feature>
<protein>
    <recommendedName>
        <fullName evidence="4">Cell surface protein</fullName>
    </recommendedName>
</protein>